<name>A0A7C9ILP3_9BACT</name>
<reference evidence="1 2" key="1">
    <citation type="submission" date="2020-01" db="EMBL/GenBank/DDBJ databases">
        <title>Genome sequence of Desulfovibrio aerotolerans DSM 16695(T).</title>
        <authorList>
            <person name="Karnachuk O."/>
            <person name="Avakyan M."/>
            <person name="Mardanov A."/>
            <person name="Kadnikov V."/>
            <person name="Ravin N."/>
        </authorList>
    </citation>
    <scope>NUCLEOTIDE SEQUENCE [LARGE SCALE GENOMIC DNA]</scope>
    <source>
        <strain evidence="1 2">DSM 16695</strain>
    </source>
</reference>
<dbReference type="Pfam" id="PF06674">
    <property type="entry name" value="DUF1176"/>
    <property type="match status" value="1"/>
</dbReference>
<gene>
    <name evidence="1" type="ORF">GTA51_11665</name>
</gene>
<dbReference type="Proteomes" id="UP000482487">
    <property type="component" value="Unassembled WGS sequence"/>
</dbReference>
<keyword evidence="2" id="KW-1185">Reference proteome</keyword>
<evidence type="ECO:0000313" key="2">
    <source>
        <dbReference type="Proteomes" id="UP000482487"/>
    </source>
</evidence>
<feature type="non-terminal residue" evidence="1">
    <location>
        <position position="1"/>
    </location>
</feature>
<dbReference type="AlphaFoldDB" id="A0A7C9ILP3"/>
<comment type="caution">
    <text evidence="1">The sequence shown here is derived from an EMBL/GenBank/DDBJ whole genome shotgun (WGS) entry which is preliminary data.</text>
</comment>
<dbReference type="InterPro" id="IPR009560">
    <property type="entry name" value="DUF1176"/>
</dbReference>
<evidence type="ECO:0000313" key="1">
    <source>
        <dbReference type="EMBL" id="MYL83785.1"/>
    </source>
</evidence>
<dbReference type="RefSeq" id="WP_160961286.1">
    <property type="nucleotide sequence ID" value="NZ_WVUD01000020.1"/>
</dbReference>
<protein>
    <submittedName>
        <fullName evidence="1">DUF1176 domain-containing protein</fullName>
    </submittedName>
</protein>
<organism evidence="1 2">
    <name type="scientific">Solidesulfovibrio aerotolerans</name>
    <dbReference type="NCBI Taxonomy" id="295255"/>
    <lineage>
        <taxon>Bacteria</taxon>
        <taxon>Pseudomonadati</taxon>
        <taxon>Thermodesulfobacteriota</taxon>
        <taxon>Desulfovibrionia</taxon>
        <taxon>Desulfovibrionales</taxon>
        <taxon>Desulfovibrionaceae</taxon>
        <taxon>Solidesulfovibrio</taxon>
    </lineage>
</organism>
<dbReference type="EMBL" id="WVUD01000020">
    <property type="protein sequence ID" value="MYL83785.1"/>
    <property type="molecule type" value="Genomic_DNA"/>
</dbReference>
<sequence length="208" mass="21543">GVAAPAASGASVKAAVAAPPAGAAPSAAPHPAGAGSARKTLLAQRAAFKARLNWPADCEASFQETYAPDGVGLELLTNGVDRYDLGQGRALYLIQCDQAAYQSVYVAMATASEGSPARLLRFPTADADGGRITRSVEESLVGNPEFNNTAKTLANLTKARGVGDCGTFAVYAFAANGDPQPLQIRARDCPKNAAKYLPPEQWPLVKMP</sequence>
<accession>A0A7C9ILP3</accession>
<proteinExistence type="predicted"/>
<dbReference type="OrthoDB" id="5450120at2"/>